<reference evidence="1" key="1">
    <citation type="submission" date="2014-11" db="EMBL/GenBank/DDBJ databases">
        <authorList>
            <person name="Amaro Gonzalez C."/>
        </authorList>
    </citation>
    <scope>NUCLEOTIDE SEQUENCE</scope>
</reference>
<name>A0A0E9S728_ANGAN</name>
<organism evidence="1">
    <name type="scientific">Anguilla anguilla</name>
    <name type="common">European freshwater eel</name>
    <name type="synonym">Muraena anguilla</name>
    <dbReference type="NCBI Taxonomy" id="7936"/>
    <lineage>
        <taxon>Eukaryota</taxon>
        <taxon>Metazoa</taxon>
        <taxon>Chordata</taxon>
        <taxon>Craniata</taxon>
        <taxon>Vertebrata</taxon>
        <taxon>Euteleostomi</taxon>
        <taxon>Actinopterygii</taxon>
        <taxon>Neopterygii</taxon>
        <taxon>Teleostei</taxon>
        <taxon>Anguilliformes</taxon>
        <taxon>Anguillidae</taxon>
        <taxon>Anguilla</taxon>
    </lineage>
</organism>
<protein>
    <submittedName>
        <fullName evidence="1">Uncharacterized protein</fullName>
    </submittedName>
</protein>
<evidence type="ECO:0000313" key="1">
    <source>
        <dbReference type="EMBL" id="JAH36323.1"/>
    </source>
</evidence>
<accession>A0A0E9S728</accession>
<reference evidence="1" key="2">
    <citation type="journal article" date="2015" name="Fish Shellfish Immunol.">
        <title>Early steps in the European eel (Anguilla anguilla)-Vibrio vulnificus interaction in the gills: Role of the RtxA13 toxin.</title>
        <authorList>
            <person name="Callol A."/>
            <person name="Pajuelo D."/>
            <person name="Ebbesson L."/>
            <person name="Teles M."/>
            <person name="MacKenzie S."/>
            <person name="Amaro C."/>
        </authorList>
    </citation>
    <scope>NUCLEOTIDE SEQUENCE</scope>
</reference>
<dbReference type="EMBL" id="GBXM01072254">
    <property type="protein sequence ID" value="JAH36323.1"/>
    <property type="molecule type" value="Transcribed_RNA"/>
</dbReference>
<sequence>MVMSVLCSCEQPIQRSLPKKKTFKQAQGL</sequence>
<dbReference type="AlphaFoldDB" id="A0A0E9S728"/>
<proteinExistence type="predicted"/>